<dbReference type="EnsemblMetazoa" id="XM_021057596.2">
    <property type="protein sequence ID" value="XP_020913255.1"/>
    <property type="gene ID" value="LOC110250936"/>
</dbReference>
<keyword evidence="8" id="KW-1185">Reference proteome</keyword>
<protein>
    <recommendedName>
        <fullName evidence="6">C3H1-type domain-containing protein</fullName>
    </recommendedName>
</protein>
<dbReference type="InterPro" id="IPR036236">
    <property type="entry name" value="Znf_C2H2_sf"/>
</dbReference>
<organism evidence="7 8">
    <name type="scientific">Exaiptasia diaphana</name>
    <name type="common">Tropical sea anemone</name>
    <name type="synonym">Aiptasia pulchella</name>
    <dbReference type="NCBI Taxonomy" id="2652724"/>
    <lineage>
        <taxon>Eukaryota</taxon>
        <taxon>Metazoa</taxon>
        <taxon>Cnidaria</taxon>
        <taxon>Anthozoa</taxon>
        <taxon>Hexacorallia</taxon>
        <taxon>Actiniaria</taxon>
        <taxon>Aiptasiidae</taxon>
        <taxon>Exaiptasia</taxon>
    </lineage>
</organism>
<evidence type="ECO:0000259" key="6">
    <source>
        <dbReference type="PROSITE" id="PS50103"/>
    </source>
</evidence>
<keyword evidence="1 4" id="KW-0479">Metal-binding</keyword>
<proteinExistence type="predicted"/>
<dbReference type="GeneID" id="110250936"/>
<dbReference type="InterPro" id="IPR000571">
    <property type="entry name" value="Znf_CCCH"/>
</dbReference>
<dbReference type="KEGG" id="epa:110250936"/>
<dbReference type="PANTHER" id="PTHR16465">
    <property type="entry name" value="NUCLEASE-RELATED"/>
    <property type="match status" value="1"/>
</dbReference>
<dbReference type="Gene3D" id="3.30.160.60">
    <property type="entry name" value="Classic Zinc Finger"/>
    <property type="match status" value="1"/>
</dbReference>
<feature type="compositionally biased region" description="Basic residues" evidence="5">
    <location>
        <begin position="20"/>
        <end position="35"/>
    </location>
</feature>
<dbReference type="OrthoDB" id="2417221at2759"/>
<dbReference type="PANTHER" id="PTHR16465:SF0">
    <property type="entry name" value="ZINC FINGER MATRIN-TYPE PROTEIN 5"/>
    <property type="match status" value="1"/>
</dbReference>
<dbReference type="InterPro" id="IPR013085">
    <property type="entry name" value="U1-CZ_Znf_C2H2"/>
</dbReference>
<feature type="region of interest" description="Disordered" evidence="5">
    <location>
        <begin position="110"/>
        <end position="162"/>
    </location>
</feature>
<dbReference type="Pfam" id="PF00642">
    <property type="entry name" value="zf-CCCH"/>
    <property type="match status" value="1"/>
</dbReference>
<name>A0A913Y0P1_EXADI</name>
<dbReference type="RefSeq" id="XP_020913255.1">
    <property type="nucleotide sequence ID" value="XM_021057596.2"/>
</dbReference>
<sequence length="162" mass="18770">MGKRYHCDFCDKTFAYSSQNRKKHEQGVHHQRNRKLHYDSFKDPSELLAEQASKPPCRRFFQTGNCDFGVNCRYSHTNPQMLLAAQAEAEIQKSKLQEPGFEDWLVKWRKRRKKDEKKDKSEEETIPGSTLPPGLPPVYLLPPSLRPPPPGGYVDCPQVEWG</sequence>
<dbReference type="InterPro" id="IPR036855">
    <property type="entry name" value="Znf_CCCH_sf"/>
</dbReference>
<dbReference type="Gene3D" id="4.10.1000.10">
    <property type="entry name" value="Zinc finger, CCCH-type"/>
    <property type="match status" value="1"/>
</dbReference>
<dbReference type="SUPFAM" id="SSF90229">
    <property type="entry name" value="CCCH zinc finger"/>
    <property type="match status" value="1"/>
</dbReference>
<evidence type="ECO:0000313" key="7">
    <source>
        <dbReference type="EnsemblMetazoa" id="XP_020913255.1"/>
    </source>
</evidence>
<dbReference type="SMART" id="SM00356">
    <property type="entry name" value="ZnF_C3H1"/>
    <property type="match status" value="1"/>
</dbReference>
<feature type="zinc finger region" description="C3H1-type" evidence="4">
    <location>
        <begin position="51"/>
        <end position="79"/>
    </location>
</feature>
<evidence type="ECO:0000256" key="2">
    <source>
        <dbReference type="ARBA" id="ARBA00022771"/>
    </source>
</evidence>
<dbReference type="GO" id="GO:0005689">
    <property type="term" value="C:U12-type spliceosomal complex"/>
    <property type="evidence" value="ECO:0007669"/>
    <property type="project" value="TreeGrafter"/>
</dbReference>
<feature type="compositionally biased region" description="Pro residues" evidence="5">
    <location>
        <begin position="133"/>
        <end position="151"/>
    </location>
</feature>
<feature type="region of interest" description="Disordered" evidence="5">
    <location>
        <begin position="20"/>
        <end position="40"/>
    </location>
</feature>
<evidence type="ECO:0000256" key="1">
    <source>
        <dbReference type="ARBA" id="ARBA00022723"/>
    </source>
</evidence>
<evidence type="ECO:0000256" key="4">
    <source>
        <dbReference type="PROSITE-ProRule" id="PRU00723"/>
    </source>
</evidence>
<dbReference type="GO" id="GO:0008270">
    <property type="term" value="F:zinc ion binding"/>
    <property type="evidence" value="ECO:0007669"/>
    <property type="project" value="UniProtKB-KW"/>
</dbReference>
<dbReference type="PROSITE" id="PS50103">
    <property type="entry name" value="ZF_C3H1"/>
    <property type="match status" value="1"/>
</dbReference>
<evidence type="ECO:0000256" key="3">
    <source>
        <dbReference type="ARBA" id="ARBA00022833"/>
    </source>
</evidence>
<dbReference type="Proteomes" id="UP000887567">
    <property type="component" value="Unplaced"/>
</dbReference>
<dbReference type="SUPFAM" id="SSF57667">
    <property type="entry name" value="beta-beta-alpha zinc fingers"/>
    <property type="match status" value="1"/>
</dbReference>
<evidence type="ECO:0000256" key="5">
    <source>
        <dbReference type="SAM" id="MobiDB-lite"/>
    </source>
</evidence>
<accession>A0A913Y0P1</accession>
<feature type="domain" description="C3H1-type" evidence="6">
    <location>
        <begin position="51"/>
        <end position="79"/>
    </location>
</feature>
<dbReference type="OMA" id="WPPIQEL"/>
<keyword evidence="2 4" id="KW-0863">Zinc-finger</keyword>
<keyword evidence="3 4" id="KW-0862">Zinc</keyword>
<evidence type="ECO:0000313" key="8">
    <source>
        <dbReference type="Proteomes" id="UP000887567"/>
    </source>
</evidence>
<dbReference type="Pfam" id="PF06220">
    <property type="entry name" value="zf-U1"/>
    <property type="match status" value="1"/>
</dbReference>
<dbReference type="AlphaFoldDB" id="A0A913Y0P1"/>
<reference evidence="7" key="1">
    <citation type="submission" date="2022-11" db="UniProtKB">
        <authorList>
            <consortium name="EnsemblMetazoa"/>
        </authorList>
    </citation>
    <scope>IDENTIFICATION</scope>
</reference>